<evidence type="ECO:0000256" key="2">
    <source>
        <dbReference type="ARBA" id="ARBA00022741"/>
    </source>
</evidence>
<dbReference type="Gene3D" id="3.40.50.300">
    <property type="entry name" value="P-loop containing nucleotide triphosphate hydrolases"/>
    <property type="match status" value="2"/>
</dbReference>
<dbReference type="Pfam" id="PF13361">
    <property type="entry name" value="UvrD_C"/>
    <property type="match status" value="1"/>
</dbReference>
<evidence type="ECO:0000256" key="1">
    <source>
        <dbReference type="ARBA" id="ARBA00009922"/>
    </source>
</evidence>
<evidence type="ECO:0000256" key="3">
    <source>
        <dbReference type="ARBA" id="ARBA00022801"/>
    </source>
</evidence>
<name>A0A0F9MDF8_9ZZZZ</name>
<evidence type="ECO:0000256" key="8">
    <source>
        <dbReference type="ARBA" id="ARBA00034808"/>
    </source>
</evidence>
<dbReference type="SUPFAM" id="SSF52540">
    <property type="entry name" value="P-loop containing nucleoside triphosphate hydrolases"/>
    <property type="match status" value="1"/>
</dbReference>
<dbReference type="Gene3D" id="1.10.10.160">
    <property type="match status" value="1"/>
</dbReference>
<evidence type="ECO:0000256" key="7">
    <source>
        <dbReference type="ARBA" id="ARBA00034617"/>
    </source>
</evidence>
<evidence type="ECO:0000256" key="9">
    <source>
        <dbReference type="ARBA" id="ARBA00048988"/>
    </source>
</evidence>
<comment type="similarity">
    <text evidence="1">Belongs to the helicase family. UvrD subfamily.</text>
</comment>
<keyword evidence="2" id="KW-0547">Nucleotide-binding</keyword>
<keyword evidence="4" id="KW-0347">Helicase</keyword>
<dbReference type="InterPro" id="IPR027417">
    <property type="entry name" value="P-loop_NTPase"/>
</dbReference>
<dbReference type="PANTHER" id="PTHR11070:SF3">
    <property type="entry name" value="DNA 3'-5' HELICASE"/>
    <property type="match status" value="1"/>
</dbReference>
<dbReference type="CDD" id="cd17932">
    <property type="entry name" value="DEXQc_UvrD"/>
    <property type="match status" value="1"/>
</dbReference>
<feature type="domain" description="UvrD-like helicase C-terminal" evidence="11">
    <location>
        <begin position="331"/>
        <end position="453"/>
    </location>
</feature>
<keyword evidence="6" id="KW-0413">Isomerase</keyword>
<dbReference type="InterPro" id="IPR000212">
    <property type="entry name" value="DNA_helicase_UvrD/REP"/>
</dbReference>
<dbReference type="AlphaFoldDB" id="A0A0F9MDF8"/>
<evidence type="ECO:0000256" key="6">
    <source>
        <dbReference type="ARBA" id="ARBA00023235"/>
    </source>
</evidence>
<dbReference type="EMBL" id="LAZR01005755">
    <property type="protein sequence ID" value="KKM97361.1"/>
    <property type="molecule type" value="Genomic_DNA"/>
</dbReference>
<sequence>MFPKKNYTEEEFIFEFYDEEIDESLEDDLPKIQYEYNNINFKEDLNEEQQEIVNNLKGPMLVIAGAGSGKTRTIVYSVAKLLLSGVMPSEIMLVTFTNKAANEMIKRVEMLLGKRPKRIWAGTFHAIANRFIRNYAKMLGLRTNYIILDETDSKILMKLSIEKVNTKEIEERFPTSAMTKKILSYSINCNKSIREVILWKYNQFDSDRVIEKLKEVLKIYKKKKAQDNLVDFDDLLTYWNTLLDERSIAQLIAKRIKYVLVDEYQDTNYIQDEIIHKIVIQNPEQNVMAVGDDAQSIYAFRGANFQNILKFEKKYKNCKRYAITYNYRSIPEILDLANNSIEHNKKQFKKKMKATRPSGLKPFQLNLGDDEDQAKFISNNVLKLRDEGFELHEMAVLFRAGYHSVKIELELQTKNIPYEVRAGVSFLEKAHIKDVLVHLRVIENPFDEIAWSR</sequence>
<dbReference type="GO" id="GO:0005524">
    <property type="term" value="F:ATP binding"/>
    <property type="evidence" value="ECO:0007669"/>
    <property type="project" value="UniProtKB-KW"/>
</dbReference>
<dbReference type="InterPro" id="IPR013986">
    <property type="entry name" value="DExx_box_DNA_helicase_dom_sf"/>
</dbReference>
<dbReference type="GO" id="GO:0005829">
    <property type="term" value="C:cytosol"/>
    <property type="evidence" value="ECO:0007669"/>
    <property type="project" value="TreeGrafter"/>
</dbReference>
<protein>
    <recommendedName>
        <fullName evidence="8">DNA 3'-5' helicase</fullName>
        <ecNumber evidence="8">5.6.2.4</ecNumber>
    </recommendedName>
</protein>
<dbReference type="Pfam" id="PF00580">
    <property type="entry name" value="UvrD-helicase"/>
    <property type="match status" value="1"/>
</dbReference>
<feature type="non-terminal residue" evidence="12">
    <location>
        <position position="453"/>
    </location>
</feature>
<organism evidence="12">
    <name type="scientific">marine sediment metagenome</name>
    <dbReference type="NCBI Taxonomy" id="412755"/>
    <lineage>
        <taxon>unclassified sequences</taxon>
        <taxon>metagenomes</taxon>
        <taxon>ecological metagenomes</taxon>
    </lineage>
</organism>
<feature type="domain" description="UvrD-like helicase ATP-binding" evidence="10">
    <location>
        <begin position="43"/>
        <end position="330"/>
    </location>
</feature>
<dbReference type="GO" id="GO:0000725">
    <property type="term" value="P:recombinational repair"/>
    <property type="evidence" value="ECO:0007669"/>
    <property type="project" value="TreeGrafter"/>
</dbReference>
<evidence type="ECO:0000313" key="12">
    <source>
        <dbReference type="EMBL" id="KKM97361.1"/>
    </source>
</evidence>
<dbReference type="GO" id="GO:0043138">
    <property type="term" value="F:3'-5' DNA helicase activity"/>
    <property type="evidence" value="ECO:0007669"/>
    <property type="project" value="UniProtKB-EC"/>
</dbReference>
<dbReference type="Gene3D" id="1.10.486.10">
    <property type="entry name" value="PCRA, domain 4"/>
    <property type="match status" value="1"/>
</dbReference>
<evidence type="ECO:0000259" key="11">
    <source>
        <dbReference type="PROSITE" id="PS51217"/>
    </source>
</evidence>
<evidence type="ECO:0000256" key="4">
    <source>
        <dbReference type="ARBA" id="ARBA00022806"/>
    </source>
</evidence>
<accession>A0A0F9MDF8</accession>
<dbReference type="GO" id="GO:0003677">
    <property type="term" value="F:DNA binding"/>
    <property type="evidence" value="ECO:0007669"/>
    <property type="project" value="InterPro"/>
</dbReference>
<dbReference type="EC" id="5.6.2.4" evidence="8"/>
<dbReference type="PROSITE" id="PS51198">
    <property type="entry name" value="UVRD_HELICASE_ATP_BIND"/>
    <property type="match status" value="1"/>
</dbReference>
<dbReference type="GO" id="GO:0016787">
    <property type="term" value="F:hydrolase activity"/>
    <property type="evidence" value="ECO:0007669"/>
    <property type="project" value="UniProtKB-KW"/>
</dbReference>
<dbReference type="InterPro" id="IPR014016">
    <property type="entry name" value="UvrD-like_ATP-bd"/>
</dbReference>
<comment type="catalytic activity">
    <reaction evidence="9">
        <text>ATP + H2O = ADP + phosphate + H(+)</text>
        <dbReference type="Rhea" id="RHEA:13065"/>
        <dbReference type="ChEBI" id="CHEBI:15377"/>
        <dbReference type="ChEBI" id="CHEBI:15378"/>
        <dbReference type="ChEBI" id="CHEBI:30616"/>
        <dbReference type="ChEBI" id="CHEBI:43474"/>
        <dbReference type="ChEBI" id="CHEBI:456216"/>
        <dbReference type="EC" id="5.6.2.4"/>
    </reaction>
</comment>
<dbReference type="PANTHER" id="PTHR11070">
    <property type="entry name" value="UVRD / RECB / PCRA DNA HELICASE FAMILY MEMBER"/>
    <property type="match status" value="1"/>
</dbReference>
<comment type="catalytic activity">
    <reaction evidence="7">
        <text>Couples ATP hydrolysis with the unwinding of duplex DNA by translocating in the 3'-5' direction.</text>
        <dbReference type="EC" id="5.6.2.4"/>
    </reaction>
</comment>
<proteinExistence type="inferred from homology"/>
<evidence type="ECO:0000256" key="5">
    <source>
        <dbReference type="ARBA" id="ARBA00022840"/>
    </source>
</evidence>
<dbReference type="PROSITE" id="PS51217">
    <property type="entry name" value="UVRD_HELICASE_CTER"/>
    <property type="match status" value="1"/>
</dbReference>
<dbReference type="InterPro" id="IPR014017">
    <property type="entry name" value="DNA_helicase_UvrD-like_C"/>
</dbReference>
<keyword evidence="5" id="KW-0067">ATP-binding</keyword>
<comment type="caution">
    <text evidence="12">The sequence shown here is derived from an EMBL/GenBank/DDBJ whole genome shotgun (WGS) entry which is preliminary data.</text>
</comment>
<keyword evidence="3" id="KW-0378">Hydrolase</keyword>
<gene>
    <name evidence="12" type="ORF">LCGC14_1168750</name>
</gene>
<evidence type="ECO:0000259" key="10">
    <source>
        <dbReference type="PROSITE" id="PS51198"/>
    </source>
</evidence>
<reference evidence="12" key="1">
    <citation type="journal article" date="2015" name="Nature">
        <title>Complex archaea that bridge the gap between prokaryotes and eukaryotes.</title>
        <authorList>
            <person name="Spang A."/>
            <person name="Saw J.H."/>
            <person name="Jorgensen S.L."/>
            <person name="Zaremba-Niedzwiedzka K."/>
            <person name="Martijn J."/>
            <person name="Lind A.E."/>
            <person name="van Eijk R."/>
            <person name="Schleper C."/>
            <person name="Guy L."/>
            <person name="Ettema T.J."/>
        </authorList>
    </citation>
    <scope>NUCLEOTIDE SEQUENCE</scope>
</reference>